<sequence>MTTKLSLPQLSNKVDIHDCGISVAFFSQISIKTAWYNSSNQHVPLEMLVELNRSVPALLVTIPKIYQHRTNIGIQHTFILVASQDFALAVVLFDYMESTAVFRAMPVDGWGRRYYAVTLGYFIAMVAVTNDGPNTISFTLKAEKKDSFQVYFDQYYRHDFHWDVTLLSYQSYVWSTCNLHVKLGSIT</sequence>
<evidence type="ECO:0008006" key="3">
    <source>
        <dbReference type="Google" id="ProtNLM"/>
    </source>
</evidence>
<organism evidence="1 2">
    <name type="scientific">Biomphalaria glabrata</name>
    <name type="common">Bloodfluke planorb</name>
    <name type="synonym">Freshwater snail</name>
    <dbReference type="NCBI Taxonomy" id="6526"/>
    <lineage>
        <taxon>Eukaryota</taxon>
        <taxon>Metazoa</taxon>
        <taxon>Spiralia</taxon>
        <taxon>Lophotrochozoa</taxon>
        <taxon>Mollusca</taxon>
        <taxon>Gastropoda</taxon>
        <taxon>Heterobranchia</taxon>
        <taxon>Euthyneura</taxon>
        <taxon>Panpulmonata</taxon>
        <taxon>Hygrophila</taxon>
        <taxon>Lymnaeoidea</taxon>
        <taxon>Planorbidae</taxon>
        <taxon>Biomphalaria</taxon>
    </lineage>
</organism>
<gene>
    <name evidence="1" type="primary">106057745</name>
</gene>
<dbReference type="KEGG" id="bgt:106057745"/>
<proteinExistence type="predicted"/>
<protein>
    <recommendedName>
        <fullName evidence="3">IgGFc-binding protein N-terminal domain-containing protein</fullName>
    </recommendedName>
</protein>
<evidence type="ECO:0000313" key="2">
    <source>
        <dbReference type="Proteomes" id="UP000076420"/>
    </source>
</evidence>
<evidence type="ECO:0000313" key="1">
    <source>
        <dbReference type="EnsemblMetazoa" id="BGLB038128-PA"/>
    </source>
</evidence>
<dbReference type="EnsemblMetazoa" id="BGLB038128-RA">
    <property type="protein sequence ID" value="BGLB038128-PA"/>
    <property type="gene ID" value="BGLB038128"/>
</dbReference>
<dbReference type="Proteomes" id="UP000076420">
    <property type="component" value="Unassembled WGS sequence"/>
</dbReference>
<name>A0A2C9M3F6_BIOGL</name>
<reference evidence="1" key="1">
    <citation type="submission" date="2020-05" db="UniProtKB">
        <authorList>
            <consortium name="EnsemblMetazoa"/>
        </authorList>
    </citation>
    <scope>IDENTIFICATION</scope>
    <source>
        <strain evidence="1">BB02</strain>
    </source>
</reference>
<dbReference type="VEuPathDB" id="VectorBase:BGLB038128"/>
<accession>A0A2C9M3F6</accession>
<dbReference type="VEuPathDB" id="VectorBase:BGLAX_052076"/>
<dbReference type="AlphaFoldDB" id="A0A2C9M3F6"/>